<dbReference type="PANTHER" id="PTHR30273">
    <property type="entry name" value="PERIPLASMIC SIGNAL SENSOR AND SIGMA FACTOR ACTIVATOR FECR-RELATED"/>
    <property type="match status" value="1"/>
</dbReference>
<feature type="transmembrane region" description="Helical" evidence="1">
    <location>
        <begin position="87"/>
        <end position="110"/>
    </location>
</feature>
<dbReference type="InterPro" id="IPR032508">
    <property type="entry name" value="FecR_C"/>
</dbReference>
<keyword evidence="1" id="KW-1133">Transmembrane helix</keyword>
<dbReference type="KEGG" id="salm:D0Y50_03380"/>
<dbReference type="PANTHER" id="PTHR30273:SF2">
    <property type="entry name" value="PROTEIN FECR"/>
    <property type="match status" value="1"/>
</dbReference>
<dbReference type="GO" id="GO:0016989">
    <property type="term" value="F:sigma factor antagonist activity"/>
    <property type="evidence" value="ECO:0007669"/>
    <property type="project" value="TreeGrafter"/>
</dbReference>
<dbReference type="Pfam" id="PF04773">
    <property type="entry name" value="FecR"/>
    <property type="match status" value="1"/>
</dbReference>
<evidence type="ECO:0000313" key="5">
    <source>
        <dbReference type="Proteomes" id="UP000262073"/>
    </source>
</evidence>
<evidence type="ECO:0000256" key="1">
    <source>
        <dbReference type="SAM" id="Phobius"/>
    </source>
</evidence>
<accession>A0A346NIY6</accession>
<organism evidence="4 5">
    <name type="scientific">Salinimonas sediminis</name>
    <dbReference type="NCBI Taxonomy" id="2303538"/>
    <lineage>
        <taxon>Bacteria</taxon>
        <taxon>Pseudomonadati</taxon>
        <taxon>Pseudomonadota</taxon>
        <taxon>Gammaproteobacteria</taxon>
        <taxon>Alteromonadales</taxon>
        <taxon>Alteromonadaceae</taxon>
        <taxon>Alteromonas/Salinimonas group</taxon>
        <taxon>Salinimonas</taxon>
    </lineage>
</organism>
<keyword evidence="5" id="KW-1185">Reference proteome</keyword>
<dbReference type="InterPro" id="IPR006860">
    <property type="entry name" value="FecR"/>
</dbReference>
<gene>
    <name evidence="4" type="ORF">D0Y50_03380</name>
</gene>
<keyword evidence="1" id="KW-0472">Membrane</keyword>
<feature type="domain" description="Protein FecR C-terminal" evidence="3">
    <location>
        <begin position="277"/>
        <end position="346"/>
    </location>
</feature>
<dbReference type="Pfam" id="PF16344">
    <property type="entry name" value="FecR_C"/>
    <property type="match status" value="1"/>
</dbReference>
<evidence type="ECO:0000313" key="4">
    <source>
        <dbReference type="EMBL" id="AXR05493.1"/>
    </source>
</evidence>
<dbReference type="OrthoDB" id="9771237at2"/>
<evidence type="ECO:0000259" key="2">
    <source>
        <dbReference type="Pfam" id="PF04773"/>
    </source>
</evidence>
<dbReference type="PIRSF" id="PIRSF018266">
    <property type="entry name" value="FecR"/>
    <property type="match status" value="1"/>
</dbReference>
<dbReference type="RefSeq" id="WP_108568108.1">
    <property type="nucleotide sequence ID" value="NZ_CP031769.1"/>
</dbReference>
<dbReference type="Gene3D" id="3.55.50.30">
    <property type="match status" value="1"/>
</dbReference>
<sequence length="349" mass="38787">MDDKSRQKVIQLNEYEHLLDTASVWLVRMDEGLDSTQKIQLKQWLEQPRHRAVLLEMAALWDKMDALSQLAELFPASPGKPQRTRQLAPWAAAAAVIVVLLAGFGGFEWLTPDRPAVLQVNKLGVFTTPVGQFREVTLPDGSRLWLNTDSAVDVTYTANQRVLQLHRGELHIEVAKDASRPLSVLANGQQIQAVGTAFSVQLSASEVNLLVTEGRVRVANSQVNTEQLLHRSDVQLPATAAAVSMGDNTRLTAAGLEQPIRITPAELEARLAWRTGKLIFRGELLKDVLAQVSRYTTWQFQIPNEDLARQRVAGLFYTQDVPTMLDALATNFALKFDYQEGNTVVVSRS</sequence>
<evidence type="ECO:0000259" key="3">
    <source>
        <dbReference type="Pfam" id="PF16344"/>
    </source>
</evidence>
<name>A0A346NIY6_9ALTE</name>
<protein>
    <submittedName>
        <fullName evidence="4">DUF4974 domain-containing protein</fullName>
    </submittedName>
</protein>
<reference evidence="4 5" key="1">
    <citation type="submission" date="2018-08" db="EMBL/GenBank/DDBJ databases">
        <title>Salinimonas sediminis sp. nov., a piezophilic bacterium isolated from a deep-sea sediment sample from the New Britain Trench.</title>
        <authorList>
            <person name="Cao J."/>
        </authorList>
    </citation>
    <scope>NUCLEOTIDE SEQUENCE [LARGE SCALE GENOMIC DNA]</scope>
    <source>
        <strain evidence="4 5">N102</strain>
    </source>
</reference>
<dbReference type="InterPro" id="IPR012373">
    <property type="entry name" value="Ferrdict_sens_TM"/>
</dbReference>
<dbReference type="AlphaFoldDB" id="A0A346NIY6"/>
<feature type="domain" description="FecR protein" evidence="2">
    <location>
        <begin position="126"/>
        <end position="217"/>
    </location>
</feature>
<proteinExistence type="predicted"/>
<keyword evidence="1" id="KW-0812">Transmembrane</keyword>
<dbReference type="Proteomes" id="UP000262073">
    <property type="component" value="Chromosome"/>
</dbReference>
<dbReference type="EMBL" id="CP031769">
    <property type="protein sequence ID" value="AXR05493.1"/>
    <property type="molecule type" value="Genomic_DNA"/>
</dbReference>
<dbReference type="Gene3D" id="2.60.120.1440">
    <property type="match status" value="1"/>
</dbReference>